<dbReference type="RefSeq" id="WP_182166684.1">
    <property type="nucleotide sequence ID" value="NZ_JACFXV010000062.1"/>
</dbReference>
<name>A0A839AHQ4_9HYPH</name>
<dbReference type="Pfam" id="PF00440">
    <property type="entry name" value="TetR_N"/>
    <property type="match status" value="1"/>
</dbReference>
<dbReference type="PROSITE" id="PS50977">
    <property type="entry name" value="HTH_TETR_2"/>
    <property type="match status" value="1"/>
</dbReference>
<feature type="domain" description="HTH tetR-type" evidence="5">
    <location>
        <begin position="6"/>
        <end position="66"/>
    </location>
</feature>
<keyword evidence="2 4" id="KW-0238">DNA-binding</keyword>
<dbReference type="Gene3D" id="1.10.357.10">
    <property type="entry name" value="Tetracycline Repressor, domain 2"/>
    <property type="match status" value="1"/>
</dbReference>
<proteinExistence type="predicted"/>
<evidence type="ECO:0000313" key="6">
    <source>
        <dbReference type="EMBL" id="MBA5778442.1"/>
    </source>
</evidence>
<dbReference type="PANTHER" id="PTHR47506">
    <property type="entry name" value="TRANSCRIPTIONAL REGULATORY PROTEIN"/>
    <property type="match status" value="1"/>
</dbReference>
<reference evidence="6 7" key="1">
    <citation type="submission" date="2020-07" db="EMBL/GenBank/DDBJ databases">
        <title>Stappia sp., F7233, whole genome shotgun sequencing project.</title>
        <authorList>
            <person name="Jiang S."/>
            <person name="Liu Z.W."/>
            <person name="Du Z.J."/>
        </authorList>
    </citation>
    <scope>NUCLEOTIDE SEQUENCE [LARGE SCALE GENOMIC DNA]</scope>
    <source>
        <strain evidence="6 7">F7233</strain>
    </source>
</reference>
<gene>
    <name evidence="6" type="ORF">H2509_15030</name>
</gene>
<dbReference type="InterPro" id="IPR036271">
    <property type="entry name" value="Tet_transcr_reg_TetR-rel_C_sf"/>
</dbReference>
<evidence type="ECO:0000256" key="1">
    <source>
        <dbReference type="ARBA" id="ARBA00023015"/>
    </source>
</evidence>
<keyword evidence="1" id="KW-0805">Transcription regulation</keyword>
<dbReference type="PANTHER" id="PTHR47506:SF10">
    <property type="entry name" value="TRANSCRIPTIONAL REGULATORY PROTEIN"/>
    <property type="match status" value="1"/>
</dbReference>
<dbReference type="AlphaFoldDB" id="A0A839AHQ4"/>
<accession>A0A839AHQ4</accession>
<dbReference type="SUPFAM" id="SSF46689">
    <property type="entry name" value="Homeodomain-like"/>
    <property type="match status" value="1"/>
</dbReference>
<dbReference type="InterPro" id="IPR009057">
    <property type="entry name" value="Homeodomain-like_sf"/>
</dbReference>
<comment type="caution">
    <text evidence="6">The sequence shown here is derived from an EMBL/GenBank/DDBJ whole genome shotgun (WGS) entry which is preliminary data.</text>
</comment>
<sequence>MARPRTFAPDAALARIKDAFWEKGYEGTSMQDIEAATGLKKQSLYRLFGDKRQMYLAALRHYEENEIRKAAELLETPGTAKERFAGFFGHFIDDALKTGDRRGCFLCNAAVDQAQVDKETLRQVHRIMEQVARLFERVLATSKPYDTDAELTTKKAAHLMASYLGLRVLIKAGWPEDYLRLSARAAVEAV</sequence>
<dbReference type="Gene3D" id="1.10.10.60">
    <property type="entry name" value="Homeodomain-like"/>
    <property type="match status" value="1"/>
</dbReference>
<keyword evidence="3" id="KW-0804">Transcription</keyword>
<dbReference type="GO" id="GO:0003677">
    <property type="term" value="F:DNA binding"/>
    <property type="evidence" value="ECO:0007669"/>
    <property type="project" value="UniProtKB-UniRule"/>
</dbReference>
<protein>
    <submittedName>
        <fullName evidence="6">TetR/AcrR family transcriptional regulator</fullName>
    </submittedName>
</protein>
<dbReference type="Proteomes" id="UP000541109">
    <property type="component" value="Unassembled WGS sequence"/>
</dbReference>
<feature type="DNA-binding region" description="H-T-H motif" evidence="4">
    <location>
        <begin position="29"/>
        <end position="48"/>
    </location>
</feature>
<evidence type="ECO:0000256" key="4">
    <source>
        <dbReference type="PROSITE-ProRule" id="PRU00335"/>
    </source>
</evidence>
<dbReference type="EMBL" id="JACFXV010000062">
    <property type="protein sequence ID" value="MBA5778442.1"/>
    <property type="molecule type" value="Genomic_DNA"/>
</dbReference>
<dbReference type="InterPro" id="IPR001647">
    <property type="entry name" value="HTH_TetR"/>
</dbReference>
<evidence type="ECO:0000313" key="7">
    <source>
        <dbReference type="Proteomes" id="UP000541109"/>
    </source>
</evidence>
<dbReference type="SUPFAM" id="SSF48498">
    <property type="entry name" value="Tetracyclin repressor-like, C-terminal domain"/>
    <property type="match status" value="1"/>
</dbReference>
<evidence type="ECO:0000256" key="2">
    <source>
        <dbReference type="ARBA" id="ARBA00023125"/>
    </source>
</evidence>
<evidence type="ECO:0000256" key="3">
    <source>
        <dbReference type="ARBA" id="ARBA00023163"/>
    </source>
</evidence>
<keyword evidence="7" id="KW-1185">Reference proteome</keyword>
<evidence type="ECO:0000259" key="5">
    <source>
        <dbReference type="PROSITE" id="PS50977"/>
    </source>
</evidence>
<organism evidence="6 7">
    <name type="scientific">Stappia albiluteola</name>
    <dbReference type="NCBI Taxonomy" id="2758565"/>
    <lineage>
        <taxon>Bacteria</taxon>
        <taxon>Pseudomonadati</taxon>
        <taxon>Pseudomonadota</taxon>
        <taxon>Alphaproteobacteria</taxon>
        <taxon>Hyphomicrobiales</taxon>
        <taxon>Stappiaceae</taxon>
        <taxon>Stappia</taxon>
    </lineage>
</organism>